<reference evidence="1 2" key="1">
    <citation type="journal article" date="2014" name="PLoS Genet.">
        <title>Phylogenetically driven sequencing of extremely halophilic archaea reveals strategies for static and dynamic osmo-response.</title>
        <authorList>
            <person name="Becker E.A."/>
            <person name="Seitzer P.M."/>
            <person name="Tritt A."/>
            <person name="Larsen D."/>
            <person name="Krusor M."/>
            <person name="Yao A.I."/>
            <person name="Wu D."/>
            <person name="Madern D."/>
            <person name="Eisen J.A."/>
            <person name="Darling A.E."/>
            <person name="Facciotti M.T."/>
        </authorList>
    </citation>
    <scope>NUCLEOTIDE SEQUENCE [LARGE SCALE GENOMIC DNA]</scope>
    <source>
        <strain evidence="1 2">AJ5</strain>
    </source>
</reference>
<dbReference type="EMBL" id="AOLZ01000019">
    <property type="protein sequence ID" value="EMA36380.1"/>
    <property type="molecule type" value="Genomic_DNA"/>
</dbReference>
<evidence type="ECO:0000313" key="2">
    <source>
        <dbReference type="Proteomes" id="UP000011555"/>
    </source>
</evidence>
<dbReference type="Proteomes" id="UP000011555">
    <property type="component" value="Unassembled WGS sequence"/>
</dbReference>
<evidence type="ECO:0000313" key="1">
    <source>
        <dbReference type="EMBL" id="EMA36380.1"/>
    </source>
</evidence>
<dbReference type="AlphaFoldDB" id="M0LWA7"/>
<comment type="caution">
    <text evidence="1">The sequence shown here is derived from an EMBL/GenBank/DDBJ whole genome shotgun (WGS) entry which is preliminary data.</text>
</comment>
<protein>
    <submittedName>
        <fullName evidence="1">Uncharacterized protein</fullName>
    </submittedName>
</protein>
<name>M0LWA7_NATLA</name>
<proteinExistence type="predicted"/>
<organism evidence="1 2">
    <name type="scientific">Natronobacterium lacisalsi AJ5</name>
    <dbReference type="NCBI Taxonomy" id="358396"/>
    <lineage>
        <taxon>Archaea</taxon>
        <taxon>Methanobacteriati</taxon>
        <taxon>Methanobacteriota</taxon>
        <taxon>Stenosarchaea group</taxon>
        <taxon>Halobacteria</taxon>
        <taxon>Halobacteriales</taxon>
        <taxon>Natrialbaceae</taxon>
        <taxon>Natronobacterium</taxon>
    </lineage>
</organism>
<dbReference type="InParanoid" id="M0LWA7"/>
<sequence length="83" mass="8433">MSVLDVLREVLECGVDGVGQPLVAARDLNCEIGRAVPANRSSDLTVSVSRSNSAPAIAVATPCCPAPVSAISRSRPVRSASSA</sequence>
<accession>M0LWA7</accession>
<gene>
    <name evidence="1" type="ORF">C445_03078</name>
</gene>
<keyword evidence="2" id="KW-1185">Reference proteome</keyword>